<protein>
    <submittedName>
        <fullName evidence="1">Uncharacterized protein</fullName>
    </submittedName>
</protein>
<evidence type="ECO:0000313" key="1">
    <source>
        <dbReference type="EMBL" id="RNA36890.1"/>
    </source>
</evidence>
<name>A0A3M7SML1_BRAPC</name>
<comment type="caution">
    <text evidence="1">The sequence shown here is derived from an EMBL/GenBank/DDBJ whole genome shotgun (WGS) entry which is preliminary data.</text>
</comment>
<dbReference type="EMBL" id="REGN01001117">
    <property type="protein sequence ID" value="RNA36890.1"/>
    <property type="molecule type" value="Genomic_DNA"/>
</dbReference>
<proteinExistence type="predicted"/>
<sequence length="67" mass="7852">MAFSLVKFFYEKCNAMVDVSYQGINTQFLSFCAEFHKTLYHQVLIEENLVLLKNIGRFDLGKLMQII</sequence>
<reference evidence="1 2" key="1">
    <citation type="journal article" date="2018" name="Sci. Rep.">
        <title>Genomic signatures of local adaptation to the degree of environmental predictability in rotifers.</title>
        <authorList>
            <person name="Franch-Gras L."/>
            <person name="Hahn C."/>
            <person name="Garcia-Roger E.M."/>
            <person name="Carmona M.J."/>
            <person name="Serra M."/>
            <person name="Gomez A."/>
        </authorList>
    </citation>
    <scope>NUCLEOTIDE SEQUENCE [LARGE SCALE GENOMIC DNA]</scope>
    <source>
        <strain evidence="1">HYR1</strain>
    </source>
</reference>
<organism evidence="1 2">
    <name type="scientific">Brachionus plicatilis</name>
    <name type="common">Marine rotifer</name>
    <name type="synonym">Brachionus muelleri</name>
    <dbReference type="NCBI Taxonomy" id="10195"/>
    <lineage>
        <taxon>Eukaryota</taxon>
        <taxon>Metazoa</taxon>
        <taxon>Spiralia</taxon>
        <taxon>Gnathifera</taxon>
        <taxon>Rotifera</taxon>
        <taxon>Eurotatoria</taxon>
        <taxon>Monogononta</taxon>
        <taxon>Pseudotrocha</taxon>
        <taxon>Ploima</taxon>
        <taxon>Brachionidae</taxon>
        <taxon>Brachionus</taxon>
    </lineage>
</organism>
<evidence type="ECO:0000313" key="2">
    <source>
        <dbReference type="Proteomes" id="UP000276133"/>
    </source>
</evidence>
<dbReference type="AlphaFoldDB" id="A0A3M7SML1"/>
<accession>A0A3M7SML1</accession>
<keyword evidence="2" id="KW-1185">Reference proteome</keyword>
<gene>
    <name evidence="1" type="ORF">BpHYR1_025969</name>
</gene>
<dbReference type="Proteomes" id="UP000276133">
    <property type="component" value="Unassembled WGS sequence"/>
</dbReference>